<name>A0A8S1EN13_9PELO</name>
<keyword evidence="4" id="KW-1185">Reference proteome</keyword>
<organism evidence="3 4">
    <name type="scientific">Caenorhabditis bovis</name>
    <dbReference type="NCBI Taxonomy" id="2654633"/>
    <lineage>
        <taxon>Eukaryota</taxon>
        <taxon>Metazoa</taxon>
        <taxon>Ecdysozoa</taxon>
        <taxon>Nematoda</taxon>
        <taxon>Chromadorea</taxon>
        <taxon>Rhabditida</taxon>
        <taxon>Rhabditina</taxon>
        <taxon>Rhabditomorpha</taxon>
        <taxon>Rhabditoidea</taxon>
        <taxon>Rhabditidae</taxon>
        <taxon>Peloderinae</taxon>
        <taxon>Caenorhabditis</taxon>
    </lineage>
</organism>
<accession>A0A8S1EN13</accession>
<reference evidence="3 4" key="1">
    <citation type="submission" date="2020-04" db="EMBL/GenBank/DDBJ databases">
        <authorList>
            <person name="Laetsch R D."/>
            <person name="Stevens L."/>
            <person name="Kumar S."/>
            <person name="Blaxter L. M."/>
        </authorList>
    </citation>
    <scope>NUCLEOTIDE SEQUENCE [LARGE SCALE GENOMIC DNA]</scope>
</reference>
<feature type="transmembrane region" description="Helical" evidence="2">
    <location>
        <begin position="35"/>
        <end position="57"/>
    </location>
</feature>
<evidence type="ECO:0000313" key="4">
    <source>
        <dbReference type="Proteomes" id="UP000494206"/>
    </source>
</evidence>
<feature type="region of interest" description="Disordered" evidence="1">
    <location>
        <begin position="135"/>
        <end position="159"/>
    </location>
</feature>
<keyword evidence="2" id="KW-0812">Transmembrane</keyword>
<dbReference type="OrthoDB" id="5818054at2759"/>
<sequence length="248" mass="28381">MRRLLKGILIFIAAVNLVAFLVGLAIGIIRDDFLILSVALTTLGLFGMTLSAVVWCIQSSKAKKCIKRREQMPEELITRDTTEAVMRNIRGIPFLIQAIQYSMETSYYRDVMNVLNDGIVRTSVIHTAPACTSILDSDSEHEEEKPRATPRNSRNSAEEQWLAHGEKWRNEQLRLSMERENPHLVVFPYSEASPHRDSMNNMDALVHEFSRLDSIKRPHSTGKKKNAHNHFQVRCIGMSAEFIERFNK</sequence>
<protein>
    <submittedName>
        <fullName evidence="3">Uncharacterized protein</fullName>
    </submittedName>
</protein>
<gene>
    <name evidence="3" type="ORF">CBOVIS_LOCUS3741</name>
</gene>
<keyword evidence="2" id="KW-0472">Membrane</keyword>
<evidence type="ECO:0000256" key="2">
    <source>
        <dbReference type="SAM" id="Phobius"/>
    </source>
</evidence>
<feature type="transmembrane region" description="Helical" evidence="2">
    <location>
        <begin position="7"/>
        <end position="29"/>
    </location>
</feature>
<proteinExistence type="predicted"/>
<evidence type="ECO:0000256" key="1">
    <source>
        <dbReference type="SAM" id="MobiDB-lite"/>
    </source>
</evidence>
<keyword evidence="2" id="KW-1133">Transmembrane helix</keyword>
<dbReference type="AlphaFoldDB" id="A0A8S1EN13"/>
<dbReference type="Proteomes" id="UP000494206">
    <property type="component" value="Unassembled WGS sequence"/>
</dbReference>
<dbReference type="EMBL" id="CADEPM010000002">
    <property type="protein sequence ID" value="CAB3400909.1"/>
    <property type="molecule type" value="Genomic_DNA"/>
</dbReference>
<evidence type="ECO:0000313" key="3">
    <source>
        <dbReference type="EMBL" id="CAB3400909.1"/>
    </source>
</evidence>
<comment type="caution">
    <text evidence="3">The sequence shown here is derived from an EMBL/GenBank/DDBJ whole genome shotgun (WGS) entry which is preliminary data.</text>
</comment>